<dbReference type="GO" id="GO:0008270">
    <property type="term" value="F:zinc ion binding"/>
    <property type="evidence" value="ECO:0007669"/>
    <property type="project" value="UniProtKB-KW"/>
</dbReference>
<dbReference type="Pfam" id="PF13894">
    <property type="entry name" value="zf-C2H2_4"/>
    <property type="match status" value="1"/>
</dbReference>
<proteinExistence type="predicted"/>
<feature type="domain" description="C2H2-type" evidence="2">
    <location>
        <begin position="1"/>
        <end position="30"/>
    </location>
</feature>
<evidence type="ECO:0000259" key="2">
    <source>
        <dbReference type="PROSITE" id="PS50157"/>
    </source>
</evidence>
<dbReference type="SUPFAM" id="SSF57667">
    <property type="entry name" value="beta-beta-alpha zinc fingers"/>
    <property type="match status" value="1"/>
</dbReference>
<keyword evidence="1" id="KW-0863">Zinc-finger</keyword>
<dbReference type="AlphaFoldDB" id="A0A6P8HY74"/>
<sequence>MECKSCNREFSSRQRLQYHLQNKVCSKERRNSTRCEDCGKQFSSRQALQYHARKKVCQKTRERRCKECNHSFGSAQMLKYHVDNRVCLKDICERCEENKREEWHRHRCLGNYDLQEVVCWEHGDIAARCCPKETKRRLTQRKKEIDQRFAMFDRVEGVRWEDREYWEALCERCGCQRSDQHVWQCLYEGQRGFKEYVDRFDDWHANNQRDKKARKC</sequence>
<reference evidence="4" key="1">
    <citation type="submission" date="2025-08" db="UniProtKB">
        <authorList>
            <consortium name="RefSeq"/>
        </authorList>
    </citation>
    <scope>IDENTIFICATION</scope>
    <source>
        <tissue evidence="4">Tentacle</tissue>
    </source>
</reference>
<dbReference type="InterPro" id="IPR013087">
    <property type="entry name" value="Znf_C2H2_type"/>
</dbReference>
<dbReference type="PROSITE" id="PS50157">
    <property type="entry name" value="ZINC_FINGER_C2H2_2"/>
    <property type="match status" value="2"/>
</dbReference>
<organism evidence="3 4">
    <name type="scientific">Actinia tenebrosa</name>
    <name type="common">Australian red waratah sea anemone</name>
    <dbReference type="NCBI Taxonomy" id="6105"/>
    <lineage>
        <taxon>Eukaryota</taxon>
        <taxon>Metazoa</taxon>
        <taxon>Cnidaria</taxon>
        <taxon>Anthozoa</taxon>
        <taxon>Hexacorallia</taxon>
        <taxon>Actiniaria</taxon>
        <taxon>Actiniidae</taxon>
        <taxon>Actinia</taxon>
    </lineage>
</organism>
<dbReference type="OrthoDB" id="6077919at2759"/>
<feature type="domain" description="C2H2-type" evidence="2">
    <location>
        <begin position="33"/>
        <end position="64"/>
    </location>
</feature>
<keyword evidence="1" id="KW-0479">Metal-binding</keyword>
<dbReference type="InParanoid" id="A0A6P8HY74"/>
<protein>
    <submittedName>
        <fullName evidence="4">Zinc finger protein 58-like</fullName>
    </submittedName>
</protein>
<dbReference type="InterPro" id="IPR036236">
    <property type="entry name" value="Znf_C2H2_sf"/>
</dbReference>
<keyword evidence="1" id="KW-0862">Zinc</keyword>
<dbReference type="KEGG" id="aten:116294157"/>
<dbReference type="GeneID" id="116294157"/>
<dbReference type="Proteomes" id="UP000515163">
    <property type="component" value="Unplaced"/>
</dbReference>
<dbReference type="Gene3D" id="3.30.160.60">
    <property type="entry name" value="Classic Zinc Finger"/>
    <property type="match status" value="1"/>
</dbReference>
<name>A0A6P8HY74_ACTTE</name>
<evidence type="ECO:0000313" key="3">
    <source>
        <dbReference type="Proteomes" id="UP000515163"/>
    </source>
</evidence>
<dbReference type="RefSeq" id="XP_031557562.1">
    <property type="nucleotide sequence ID" value="XM_031701702.1"/>
</dbReference>
<accession>A0A6P8HY74</accession>
<evidence type="ECO:0000256" key="1">
    <source>
        <dbReference type="PROSITE-ProRule" id="PRU00042"/>
    </source>
</evidence>
<gene>
    <name evidence="4" type="primary">LOC116294157</name>
</gene>
<evidence type="ECO:0000313" key="4">
    <source>
        <dbReference type="RefSeq" id="XP_031557562.1"/>
    </source>
</evidence>
<keyword evidence="3" id="KW-1185">Reference proteome</keyword>